<feature type="transmembrane region" description="Helical" evidence="1">
    <location>
        <begin position="117"/>
        <end position="133"/>
    </location>
</feature>
<feature type="transmembrane region" description="Helical" evidence="1">
    <location>
        <begin position="164"/>
        <end position="183"/>
    </location>
</feature>
<feature type="transmembrane region" description="Helical" evidence="1">
    <location>
        <begin position="140"/>
        <end position="158"/>
    </location>
</feature>
<organism evidence="2 3">
    <name type="scientific">Acrasis kona</name>
    <dbReference type="NCBI Taxonomy" id="1008807"/>
    <lineage>
        <taxon>Eukaryota</taxon>
        <taxon>Discoba</taxon>
        <taxon>Heterolobosea</taxon>
        <taxon>Tetramitia</taxon>
        <taxon>Eutetramitia</taxon>
        <taxon>Acrasidae</taxon>
        <taxon>Acrasis</taxon>
    </lineage>
</organism>
<evidence type="ECO:0000256" key="1">
    <source>
        <dbReference type="SAM" id="Phobius"/>
    </source>
</evidence>
<dbReference type="EMBL" id="JAOPGA020000630">
    <property type="protein sequence ID" value="KAL0480144.1"/>
    <property type="molecule type" value="Genomic_DNA"/>
</dbReference>
<evidence type="ECO:0000313" key="2">
    <source>
        <dbReference type="EMBL" id="KAL0480144.1"/>
    </source>
</evidence>
<name>A0AAW2YST0_9EUKA</name>
<dbReference type="AlphaFoldDB" id="A0AAW2YST0"/>
<reference evidence="2 3" key="1">
    <citation type="submission" date="2024-03" db="EMBL/GenBank/DDBJ databases">
        <title>The Acrasis kona genome and developmental transcriptomes reveal deep origins of eukaryotic multicellular pathways.</title>
        <authorList>
            <person name="Sheikh S."/>
            <person name="Fu C.-J."/>
            <person name="Brown M.W."/>
            <person name="Baldauf S.L."/>
        </authorList>
    </citation>
    <scope>NUCLEOTIDE SEQUENCE [LARGE SCALE GENOMIC DNA]</scope>
    <source>
        <strain evidence="2 3">ATCC MYA-3509</strain>
    </source>
</reference>
<keyword evidence="1" id="KW-0812">Transmembrane</keyword>
<accession>A0AAW2YST0</accession>
<gene>
    <name evidence="2" type="ORF">AKO1_004460</name>
</gene>
<proteinExistence type="predicted"/>
<comment type="caution">
    <text evidence="2">The sequence shown here is derived from an EMBL/GenBank/DDBJ whole genome shotgun (WGS) entry which is preliminary data.</text>
</comment>
<keyword evidence="3" id="KW-1185">Reference proteome</keyword>
<dbReference type="Proteomes" id="UP001431209">
    <property type="component" value="Unassembled WGS sequence"/>
</dbReference>
<protein>
    <submittedName>
        <fullName evidence="2">Uncharacterized protein</fullName>
    </submittedName>
</protein>
<sequence length="185" mass="21600">MMAAVVEQRNCGSFDENPKIVEIHEKDNHWEKKQDQQDQCWDEESEADQVELELQLLENSQEHGGDDIQTIVTGSNCSYIYIFRVITVLVSGLLLAIEFVHSLHYKHEWLTLMHRYGWIWEIAMMMHILVHALSHRHIEVINALCLVVIALKVIFYFIDYHKSSLILGALALVFDIIEVFMLVKH</sequence>
<feature type="transmembrane region" description="Helical" evidence="1">
    <location>
        <begin position="79"/>
        <end position="97"/>
    </location>
</feature>
<evidence type="ECO:0000313" key="3">
    <source>
        <dbReference type="Proteomes" id="UP001431209"/>
    </source>
</evidence>
<keyword evidence="1" id="KW-0472">Membrane</keyword>
<keyword evidence="1" id="KW-1133">Transmembrane helix</keyword>